<feature type="compositionally biased region" description="Basic and acidic residues" evidence="1">
    <location>
        <begin position="279"/>
        <end position="300"/>
    </location>
</feature>
<feature type="compositionally biased region" description="Acidic residues" evidence="1">
    <location>
        <begin position="316"/>
        <end position="330"/>
    </location>
</feature>
<proteinExistence type="predicted"/>
<feature type="region of interest" description="Disordered" evidence="1">
    <location>
        <begin position="211"/>
        <end position="481"/>
    </location>
</feature>
<evidence type="ECO:0000313" key="2">
    <source>
        <dbReference type="EMBL" id="SPD28369.1"/>
    </source>
</evidence>
<dbReference type="PANTHER" id="PTHR33621:SF2">
    <property type="entry name" value="RIBOSOMAL L1 DOMAIN-CONTAINING PROTEIN"/>
    <property type="match status" value="1"/>
</dbReference>
<organism evidence="2">
    <name type="scientific">Fagus sylvatica</name>
    <name type="common">Beechnut</name>
    <dbReference type="NCBI Taxonomy" id="28930"/>
    <lineage>
        <taxon>Eukaryota</taxon>
        <taxon>Viridiplantae</taxon>
        <taxon>Streptophyta</taxon>
        <taxon>Embryophyta</taxon>
        <taxon>Tracheophyta</taxon>
        <taxon>Spermatophyta</taxon>
        <taxon>Magnoliopsida</taxon>
        <taxon>eudicotyledons</taxon>
        <taxon>Gunneridae</taxon>
        <taxon>Pentapetalae</taxon>
        <taxon>rosids</taxon>
        <taxon>fabids</taxon>
        <taxon>Fagales</taxon>
        <taxon>Fagaceae</taxon>
        <taxon>Fagus</taxon>
    </lineage>
</organism>
<feature type="compositionally biased region" description="Basic and acidic residues" evidence="1">
    <location>
        <begin position="417"/>
        <end position="432"/>
    </location>
</feature>
<sequence>MDFHSLARKELQALCKKNKIPANMTNVAMADALTALENVEGLDELLNPSDSNLSQSPEKNVNGSPDIPRTAGRASTRRKPIRPEPETMQPLTRTRRGTRGSTTQGIDEENKDVNVLITPAPAVPGSRRRAPATSTRRKIDTQLRETEEDEKNEAQERSDAAIAKTPAVPSTRRRAPAASARGKLEVENSVQRVYSTRHSVRLLEKTMGKMSLVENEKSGPVKIDDFSEEMDNASEKSELSVQVEKDMSETNTQTVSEMGSEETNDSEVLSDPKPIGSMDIEREFKVDENEEDNLKSKEELGSEMADTSSVVKVSEAMEEAHDDEGSDESDIISSEKLEMAIDVDAAIVDEKGPDDVPVTEQDTISEDSLAVKVSNGASSEDVDVDHVSESLSPQHGIEESVEESLEPQHECQNQASKDSDLNVTEVHDHDSCDTESDSTTEGESDSEFESSTEGESDEDSSECEENYSDGETEEKDVEAPVLPIGFEKLEDKMDFKEESGSESIAAEQLDIQVSVENQASTMEIYNTEALVDVYVTEAGEVAMKTNDQSLDETPIDSISEAKAQEGIMSETLIDVCVMPAHESNTMKMSPDLVSNGEVAYEIPFQPFAADQLSGQFPRPTQLTPRKSSGIKQSAIPMITDVSDEDEENIENGNVKVEPEKDMAKQDENAVDEVSKILAGMSLRQLKKKWKEMSITNNKKSYEDQNADKEQVGKKRIALQALPENRMAVREN</sequence>
<name>A0A2N9IW53_FAGSY</name>
<evidence type="ECO:0000256" key="1">
    <source>
        <dbReference type="SAM" id="MobiDB-lite"/>
    </source>
</evidence>
<feature type="compositionally biased region" description="Basic and acidic residues" evidence="1">
    <location>
        <begin position="233"/>
        <end position="248"/>
    </location>
</feature>
<dbReference type="EMBL" id="OIVN01006228">
    <property type="protein sequence ID" value="SPD28369.1"/>
    <property type="molecule type" value="Genomic_DNA"/>
</dbReference>
<dbReference type="AlphaFoldDB" id="A0A2N9IW53"/>
<feature type="region of interest" description="Disordered" evidence="1">
    <location>
        <begin position="45"/>
        <end position="188"/>
    </location>
</feature>
<feature type="compositionally biased region" description="Basic and acidic residues" evidence="1">
    <location>
        <begin position="214"/>
        <end position="225"/>
    </location>
</feature>
<feature type="compositionally biased region" description="Acidic residues" evidence="1">
    <location>
        <begin position="433"/>
        <end position="476"/>
    </location>
</feature>
<feature type="compositionally biased region" description="Polar residues" evidence="1">
    <location>
        <begin position="48"/>
        <end position="63"/>
    </location>
</feature>
<feature type="compositionally biased region" description="Basic and acidic residues" evidence="1">
    <location>
        <begin position="656"/>
        <end position="667"/>
    </location>
</feature>
<feature type="compositionally biased region" description="Low complexity" evidence="1">
    <location>
        <begin position="165"/>
        <end position="181"/>
    </location>
</feature>
<dbReference type="PANTHER" id="PTHR33621">
    <property type="entry name" value="ASPARTIC/GLUTAMIC ACID-RICH PROTEIN"/>
    <property type="match status" value="1"/>
</dbReference>
<gene>
    <name evidence="2" type="ORF">FSB_LOCUS56251</name>
</gene>
<accession>A0A2N9IW53</accession>
<reference evidence="2" key="1">
    <citation type="submission" date="2018-02" db="EMBL/GenBank/DDBJ databases">
        <authorList>
            <person name="Cohen D.B."/>
            <person name="Kent A.D."/>
        </authorList>
    </citation>
    <scope>NUCLEOTIDE SEQUENCE</scope>
</reference>
<feature type="region of interest" description="Disordered" evidence="1">
    <location>
        <begin position="645"/>
        <end position="667"/>
    </location>
</feature>
<protein>
    <submittedName>
        <fullName evidence="2">Uncharacterized protein</fullName>
    </submittedName>
</protein>